<proteinExistence type="predicted"/>
<comment type="caution">
    <text evidence="1">The sequence shown here is derived from an EMBL/GenBank/DDBJ whole genome shotgun (WGS) entry which is preliminary data.</text>
</comment>
<reference evidence="1" key="1">
    <citation type="journal article" date="2015" name="Genome Biol. Evol.">
        <title>Organellar Genomes of White Spruce (Picea glauca): Assembly and Annotation.</title>
        <authorList>
            <person name="Jackman S.D."/>
            <person name="Warren R.L."/>
            <person name="Gibb E.A."/>
            <person name="Vandervalk B.P."/>
            <person name="Mohamadi H."/>
            <person name="Chu J."/>
            <person name="Raymond A."/>
            <person name="Pleasance S."/>
            <person name="Coope R."/>
            <person name="Wildung M.R."/>
            <person name="Ritland C.E."/>
            <person name="Bousquet J."/>
            <person name="Jones S.J."/>
            <person name="Bohlmann J."/>
            <person name="Birol I."/>
        </authorList>
    </citation>
    <scope>NUCLEOTIDE SEQUENCE [LARGE SCALE GENOMIC DNA]</scope>
    <source>
        <tissue evidence="1">Flushing bud</tissue>
    </source>
</reference>
<protein>
    <submittedName>
        <fullName evidence="1">Uncharacterized protein</fullName>
    </submittedName>
</protein>
<organism evidence="1">
    <name type="scientific">Picea glauca</name>
    <name type="common">White spruce</name>
    <name type="synonym">Pinus glauca</name>
    <dbReference type="NCBI Taxonomy" id="3330"/>
    <lineage>
        <taxon>Eukaryota</taxon>
        <taxon>Viridiplantae</taxon>
        <taxon>Streptophyta</taxon>
        <taxon>Embryophyta</taxon>
        <taxon>Tracheophyta</taxon>
        <taxon>Spermatophyta</taxon>
        <taxon>Pinopsida</taxon>
        <taxon>Pinidae</taxon>
        <taxon>Conifers I</taxon>
        <taxon>Pinales</taxon>
        <taxon>Pinaceae</taxon>
        <taxon>Picea</taxon>
    </lineage>
</organism>
<geneLocation type="mitochondrion" evidence="1"/>
<gene>
    <name evidence="1" type="ORF">ABT39_MTgene5262</name>
</gene>
<dbReference type="EMBL" id="LKAM01000006">
    <property type="protein sequence ID" value="KUM48262.1"/>
    <property type="molecule type" value="Genomic_DNA"/>
</dbReference>
<keyword evidence="1" id="KW-0496">Mitochondrion</keyword>
<name>A0A117NHF4_PICGL</name>
<dbReference type="AlphaFoldDB" id="A0A117NHF4"/>
<sequence>MLNRLLEQSILYSGRETYIVHKESTFLSYWRAEPTFAHLPSSHPTNRPCLPSQTVKDDTMKQISLWVETHPPV</sequence>
<evidence type="ECO:0000313" key="1">
    <source>
        <dbReference type="EMBL" id="KUM48262.1"/>
    </source>
</evidence>
<accession>A0A117NHF4</accession>